<accession>A0A7C2GJ35</accession>
<dbReference type="EMBL" id="DSKL01000309">
    <property type="protein sequence ID" value="HEH82892.1"/>
    <property type="molecule type" value="Genomic_DNA"/>
</dbReference>
<organism evidence="2">
    <name type="scientific">Thermus islandicus</name>
    <dbReference type="NCBI Taxonomy" id="540988"/>
    <lineage>
        <taxon>Bacteria</taxon>
        <taxon>Thermotogati</taxon>
        <taxon>Deinococcota</taxon>
        <taxon>Deinococci</taxon>
        <taxon>Thermales</taxon>
        <taxon>Thermaceae</taxon>
        <taxon>Thermus</taxon>
    </lineage>
</organism>
<sequence length="742" mass="83563">MKPGLAGAPPLPAGLYPVLGPPASGKTHLALGWALEVLKGRGRVLWVGLPHQRAYVHRLLGEGGAFLGLEFLSLQALYYRVLAEAGWLKPLLPGAGRVALVGEALRELVGPGVSPGEARLFARAIAELKRFGLSPLALPKEGEAGRLRRVYLAYERLKRGSLDYDDFRHLALKAPLRLFPEPSLVVVDGFREMGPLELRFLRRLAGRVPVLLTLEVLPEGLTPWRELFPRPLRREVWALANPGEEARHLLKALKRALAPRDLGGEGLRLEEVLIVAPEDRIPGLLLLKEEYGLPLEDGRERSLAETEEGERVLALLSPYPTGRDLLALGFSALGRRALRLGLAGEEAIGRLAEREGLWEEWRAFLALRAPGPDPLAWGEEVLERLGVKAKEPFLARLRLALRVDRGNPLPWWRSLLLDETLPPEVGKGIPVLPPLRAMGVRARRAYVLEWVAGRYTLGEREDYFLLEELREQGLLKGLKRRLRGLDPLFREAVASRGEEVFLLYPEAGPSGPLEPLERGRRPEPLPPSSRLEALPHTPFRPAPPFQARGLPTLEALRRFLEECPLRVYLERFPTLDGEAKGWALLARDPKALEADPVVSPWLQAHREHLEGMGFFLNWDGRRYRLRLDGVRRQGKEVHLYRLLPEDGEPDLGRRWTEWKALENLLFRDDVEAVHLWAWPWLSEPIPLRKTPYRKGEAVPRAWAIGPRLEEALARWGEGSFAPRPGAHCFTCRFEDVCRKEAL</sequence>
<protein>
    <recommendedName>
        <fullName evidence="3">ATP-dependent nuclease subunit B</fullName>
    </recommendedName>
</protein>
<reference evidence="2" key="1">
    <citation type="journal article" date="2020" name="mSystems">
        <title>Genome- and Community-Level Interaction Insights into Carbon Utilization and Element Cycling Functions of Hydrothermarchaeota in Hydrothermal Sediment.</title>
        <authorList>
            <person name="Zhou Z."/>
            <person name="Liu Y."/>
            <person name="Xu W."/>
            <person name="Pan J."/>
            <person name="Luo Z.H."/>
            <person name="Li M."/>
        </authorList>
    </citation>
    <scope>NUCLEOTIDE SEQUENCE [LARGE SCALE GENOMIC DNA]</scope>
    <source>
        <strain evidence="2">SpSt-246</strain>
    </source>
</reference>
<evidence type="ECO:0000313" key="2">
    <source>
        <dbReference type="EMBL" id="HEH82892.1"/>
    </source>
</evidence>
<evidence type="ECO:0008006" key="3">
    <source>
        <dbReference type="Google" id="ProtNLM"/>
    </source>
</evidence>
<name>A0A7C2GJ35_9DEIN</name>
<gene>
    <name evidence="2" type="ORF">ENP73_07975</name>
</gene>
<dbReference type="AlphaFoldDB" id="A0A7C2GJ35"/>
<dbReference type="SUPFAM" id="SSF52540">
    <property type="entry name" value="P-loop containing nucleoside triphosphate hydrolases"/>
    <property type="match status" value="1"/>
</dbReference>
<feature type="region of interest" description="Disordered" evidence="1">
    <location>
        <begin position="511"/>
        <end position="545"/>
    </location>
</feature>
<proteinExistence type="predicted"/>
<dbReference type="InterPro" id="IPR027417">
    <property type="entry name" value="P-loop_NTPase"/>
</dbReference>
<comment type="caution">
    <text evidence="2">The sequence shown here is derived from an EMBL/GenBank/DDBJ whole genome shotgun (WGS) entry which is preliminary data.</text>
</comment>
<evidence type="ECO:0000256" key="1">
    <source>
        <dbReference type="SAM" id="MobiDB-lite"/>
    </source>
</evidence>